<gene>
    <name evidence="1" type="ORF">S12H4_27482</name>
</gene>
<evidence type="ECO:0000313" key="1">
    <source>
        <dbReference type="EMBL" id="GAI97779.1"/>
    </source>
</evidence>
<proteinExistence type="predicted"/>
<feature type="non-terminal residue" evidence="1">
    <location>
        <position position="1"/>
    </location>
</feature>
<reference evidence="1" key="1">
    <citation type="journal article" date="2014" name="Front. Microbiol.">
        <title>High frequency of phylogenetically diverse reductive dehalogenase-homologous genes in deep subseafloor sedimentary metagenomes.</title>
        <authorList>
            <person name="Kawai M."/>
            <person name="Futagami T."/>
            <person name="Toyoda A."/>
            <person name="Takaki Y."/>
            <person name="Nishi S."/>
            <person name="Hori S."/>
            <person name="Arai W."/>
            <person name="Tsubouchi T."/>
            <person name="Morono Y."/>
            <person name="Uchiyama I."/>
            <person name="Ito T."/>
            <person name="Fujiyama A."/>
            <person name="Inagaki F."/>
            <person name="Takami H."/>
        </authorList>
    </citation>
    <scope>NUCLEOTIDE SEQUENCE</scope>
    <source>
        <strain evidence="1">Expedition CK06-06</strain>
    </source>
</reference>
<comment type="caution">
    <text evidence="1">The sequence shown here is derived from an EMBL/GenBank/DDBJ whole genome shotgun (WGS) entry which is preliminary data.</text>
</comment>
<accession>X1UZG9</accession>
<organism evidence="1">
    <name type="scientific">marine sediment metagenome</name>
    <dbReference type="NCBI Taxonomy" id="412755"/>
    <lineage>
        <taxon>unclassified sequences</taxon>
        <taxon>metagenomes</taxon>
        <taxon>ecological metagenomes</taxon>
    </lineage>
</organism>
<dbReference type="AlphaFoldDB" id="X1UZG9"/>
<dbReference type="EMBL" id="BARW01015692">
    <property type="protein sequence ID" value="GAI97779.1"/>
    <property type="molecule type" value="Genomic_DNA"/>
</dbReference>
<name>X1UZG9_9ZZZZ</name>
<sequence length="163" mass="16852">GVVGAGGAGAEQSNTAVFIDDPSIGDPWNFSAPNQWDEVLMVRPTTAARVDDTQSGHTDICGRTTAYTDGQVPIPADHTITVQVINVLVDDAAGYGAAGLFSNKEGGANMDLVGCVGFAENYDMMEIFGGLPTCNADDPFLVYGTGVGVAPLTLTAFTLGINY</sequence>
<protein>
    <submittedName>
        <fullName evidence="1">Uncharacterized protein</fullName>
    </submittedName>
</protein>